<proteinExistence type="predicted"/>
<evidence type="ECO:0000313" key="3">
    <source>
        <dbReference type="EMBL" id="KAK0426341.1"/>
    </source>
</evidence>
<evidence type="ECO:0008006" key="5">
    <source>
        <dbReference type="Google" id="ProtNLM"/>
    </source>
</evidence>
<feature type="compositionally biased region" description="Polar residues" evidence="2">
    <location>
        <begin position="373"/>
        <end position="383"/>
    </location>
</feature>
<sequence>MLNPLVATADPNLPQLLPDLLQYLSESFRVVECEFVVCPNLHKGPFRSPDSTAAFLCSDLSLLVPSTSSVDFGKEIVCQLEEGTVVTKASSPAEIIRIHLEGGDDWKSPIRDLLNSCAGPDPQWLLLCVEARTDSDFALFHLLNPQSKPCEAPVSNSTILIAPMKPEPSESAPPALSSVKKMASMFTGAGKASEDPLKKTPKVVRRVAKPPSPPTSTVREETDAKTGKKALISTKTVKAANGAKIVRKKIVDRSTPKENTPELVQEVREEISNVSYVVRLGASPAPDGEFNTEPLPQSPTDKENKKETEVLEKIGDIDGVGKDEIRSVSGEKKETNGNAVESTGIVESAPKAEERRESATWIQEPPLEPKESNGVQTRSSQPNGEEEGEHKPNETGTATPWSAESATPAFKHLEEQQNGPNPVDSSTAPETSAAENGVSRYLGNGTNGVHPGRKLSYDDNSSTSTIVDASKNLERPSPTESSASITSASIAARLTAIRNRESSAESGDGARTSRSSGLGTVNGVKSQLSNDIESDLSLNEDSHSSGFSEVLRQHKISPAIDHSHFMARTGQQMPIIVLQKVLKYMSYEELGRLRQVTPLWDEMCGQILNGSYYDLTAQADRLLTECQRRVHKENHLAGPIQVLTNLQVHVINPVDIMRVAMDEGVCCFPYGKILDKAFEVLERVKEAIRLQDDLDIPIRWEHVAELSRRAQVHYKVFVEGVVEDRMGEVLNLKAQQRIQRIDSFMIESTVSKLERVATQAKDDLHWEMEQLKVQNAQLRKDNRDIKRDYMKLESRVEVLERKFKTVARLLHMILLRVSVLAALCLLSSALFFGTPCGGGCGGGCGGCRGGCRAKRDLSLLQPHMRTFQEAPCTQKDWQNVIEQAINASSGPQEAEYTIQSTMLERFGGEKFFVSCQENAGGAPPFVTTGDAYCSHGTESGVWCMLVAMYG</sequence>
<feature type="compositionally biased region" description="Polar residues" evidence="2">
    <location>
        <begin position="512"/>
        <end position="524"/>
    </location>
</feature>
<accession>A0AA39IMJ5</accession>
<dbReference type="Proteomes" id="UP001175271">
    <property type="component" value="Unassembled WGS sequence"/>
</dbReference>
<feature type="region of interest" description="Disordered" evidence="2">
    <location>
        <begin position="282"/>
        <end position="463"/>
    </location>
</feature>
<feature type="coiled-coil region" evidence="1">
    <location>
        <begin position="761"/>
        <end position="802"/>
    </location>
</feature>
<name>A0AA39IMJ5_9BILA</name>
<organism evidence="3 4">
    <name type="scientific">Steinernema hermaphroditum</name>
    <dbReference type="NCBI Taxonomy" id="289476"/>
    <lineage>
        <taxon>Eukaryota</taxon>
        <taxon>Metazoa</taxon>
        <taxon>Ecdysozoa</taxon>
        <taxon>Nematoda</taxon>
        <taxon>Chromadorea</taxon>
        <taxon>Rhabditida</taxon>
        <taxon>Tylenchina</taxon>
        <taxon>Panagrolaimomorpha</taxon>
        <taxon>Strongyloidoidea</taxon>
        <taxon>Steinernematidae</taxon>
        <taxon>Steinernema</taxon>
    </lineage>
</organism>
<dbReference type="AlphaFoldDB" id="A0AA39IMJ5"/>
<keyword evidence="4" id="KW-1185">Reference proteome</keyword>
<feature type="compositionally biased region" description="Polar residues" evidence="2">
    <location>
        <begin position="394"/>
        <end position="405"/>
    </location>
</feature>
<keyword evidence="1" id="KW-0175">Coiled coil</keyword>
<protein>
    <recommendedName>
        <fullName evidence="5">F-box domain-containing protein</fullName>
    </recommendedName>
</protein>
<feature type="region of interest" description="Disordered" evidence="2">
    <location>
        <begin position="205"/>
        <end position="226"/>
    </location>
</feature>
<feature type="compositionally biased region" description="Polar residues" evidence="2">
    <location>
        <begin position="416"/>
        <end position="434"/>
    </location>
</feature>
<gene>
    <name evidence="3" type="ORF">QR680_009655</name>
</gene>
<evidence type="ECO:0000256" key="2">
    <source>
        <dbReference type="SAM" id="MobiDB-lite"/>
    </source>
</evidence>
<evidence type="ECO:0000256" key="1">
    <source>
        <dbReference type="SAM" id="Coils"/>
    </source>
</evidence>
<evidence type="ECO:0000313" key="4">
    <source>
        <dbReference type="Proteomes" id="UP001175271"/>
    </source>
</evidence>
<feature type="compositionally biased region" description="Basic and acidic residues" evidence="2">
    <location>
        <begin position="300"/>
        <end position="335"/>
    </location>
</feature>
<reference evidence="3" key="1">
    <citation type="submission" date="2023-06" db="EMBL/GenBank/DDBJ databases">
        <title>Genomic analysis of the entomopathogenic nematode Steinernema hermaphroditum.</title>
        <authorList>
            <person name="Schwarz E.M."/>
            <person name="Heppert J.K."/>
            <person name="Baniya A."/>
            <person name="Schwartz H.T."/>
            <person name="Tan C.-H."/>
            <person name="Antoshechkin I."/>
            <person name="Sternberg P.W."/>
            <person name="Goodrich-Blair H."/>
            <person name="Dillman A.R."/>
        </authorList>
    </citation>
    <scope>NUCLEOTIDE SEQUENCE</scope>
    <source>
        <strain evidence="3">PS9179</strain>
        <tissue evidence="3">Whole animal</tissue>
    </source>
</reference>
<feature type="region of interest" description="Disordered" evidence="2">
    <location>
        <begin position="499"/>
        <end position="524"/>
    </location>
</feature>
<comment type="caution">
    <text evidence="3">The sequence shown here is derived from an EMBL/GenBank/DDBJ whole genome shotgun (WGS) entry which is preliminary data.</text>
</comment>
<dbReference type="EMBL" id="JAUCMV010000001">
    <property type="protein sequence ID" value="KAK0426341.1"/>
    <property type="molecule type" value="Genomic_DNA"/>
</dbReference>